<dbReference type="Pfam" id="PF03703">
    <property type="entry name" value="bPH_2"/>
    <property type="match status" value="1"/>
</dbReference>
<comment type="caution">
    <text evidence="3">The sequence shown here is derived from an EMBL/GenBank/DDBJ whole genome shotgun (WGS) entry which is preliminary data.</text>
</comment>
<proteinExistence type="predicted"/>
<evidence type="ECO:0000256" key="1">
    <source>
        <dbReference type="SAM" id="Phobius"/>
    </source>
</evidence>
<keyword evidence="1" id="KW-1133">Transmembrane helix</keyword>
<dbReference type="InterPro" id="IPR005182">
    <property type="entry name" value="YdbS-like_PH"/>
</dbReference>
<accession>A0AA90NL10</accession>
<dbReference type="Proteomes" id="UP001178281">
    <property type="component" value="Unassembled WGS sequence"/>
</dbReference>
<sequence>MGFPDKVLVDDEQVLLHTRPHAKRMITPVLVLFLASALAGVAGGLVTRSNVSGQTAGWLTLAIVAVWAAVVGWWTVRPWAVRRATHLVVTDLRIMFRAGLLRRRGIDIPLRRINSVQYHQRLVDRMLRSGVLTVESAGDDPLDFPDVPRIAAVHALLVDALDDAADQGSAEYDRRGERWRAE</sequence>
<evidence type="ECO:0000313" key="4">
    <source>
        <dbReference type="Proteomes" id="UP001178281"/>
    </source>
</evidence>
<reference evidence="3" key="1">
    <citation type="submission" date="2023-08" db="EMBL/GenBank/DDBJ databases">
        <title>The draft genome of Tsukamurella strandjordii strain 050030.</title>
        <authorList>
            <person name="Zhao F."/>
            <person name="Feng Y."/>
            <person name="Zong Z."/>
        </authorList>
    </citation>
    <scope>NUCLEOTIDE SEQUENCE</scope>
    <source>
        <strain evidence="3">050030</strain>
    </source>
</reference>
<name>A0AA90NL10_9ACTN</name>
<gene>
    <name evidence="3" type="ORF">Q7X28_00510</name>
</gene>
<keyword evidence="4" id="KW-1185">Reference proteome</keyword>
<dbReference type="EMBL" id="JAUTIX010000001">
    <property type="protein sequence ID" value="MDP0396394.1"/>
    <property type="molecule type" value="Genomic_DNA"/>
</dbReference>
<evidence type="ECO:0000313" key="3">
    <source>
        <dbReference type="EMBL" id="MDP0396394.1"/>
    </source>
</evidence>
<organism evidence="3 4">
    <name type="scientific">Tsukamurella strandjordii</name>
    <dbReference type="NCBI Taxonomy" id="147577"/>
    <lineage>
        <taxon>Bacteria</taxon>
        <taxon>Bacillati</taxon>
        <taxon>Actinomycetota</taxon>
        <taxon>Actinomycetes</taxon>
        <taxon>Mycobacteriales</taxon>
        <taxon>Tsukamurellaceae</taxon>
        <taxon>Tsukamurella</taxon>
    </lineage>
</organism>
<feature type="transmembrane region" description="Helical" evidence="1">
    <location>
        <begin position="58"/>
        <end position="76"/>
    </location>
</feature>
<keyword evidence="1" id="KW-0812">Transmembrane</keyword>
<feature type="transmembrane region" description="Helical" evidence="1">
    <location>
        <begin position="25"/>
        <end position="46"/>
    </location>
</feature>
<dbReference type="AlphaFoldDB" id="A0AA90NL10"/>
<protein>
    <submittedName>
        <fullName evidence="3">PH domain-containing protein</fullName>
    </submittedName>
</protein>
<dbReference type="PANTHER" id="PTHR37938:SF1">
    <property type="entry name" value="BLL0215 PROTEIN"/>
    <property type="match status" value="1"/>
</dbReference>
<evidence type="ECO:0000259" key="2">
    <source>
        <dbReference type="Pfam" id="PF03703"/>
    </source>
</evidence>
<keyword evidence="1" id="KW-0472">Membrane</keyword>
<feature type="domain" description="YdbS-like PH" evidence="2">
    <location>
        <begin position="83"/>
        <end position="154"/>
    </location>
</feature>
<dbReference type="RefSeq" id="WP_220656276.1">
    <property type="nucleotide sequence ID" value="NZ_CBCSFC010000023.1"/>
</dbReference>
<dbReference type="PANTHER" id="PTHR37938">
    <property type="entry name" value="BLL0215 PROTEIN"/>
    <property type="match status" value="1"/>
</dbReference>